<dbReference type="EMBL" id="WHZW01000013">
    <property type="protein sequence ID" value="NEG89787.1"/>
    <property type="molecule type" value="Genomic_DNA"/>
</dbReference>
<accession>A0A6N9Z513</accession>
<dbReference type="PANTHER" id="PTHR30061:SF50">
    <property type="entry name" value="MALTOSE_MALTODEXTRIN-BINDING PERIPLASMIC PROTEIN"/>
    <property type="match status" value="1"/>
</dbReference>
<evidence type="ECO:0000313" key="4">
    <source>
        <dbReference type="EMBL" id="NEG89787.1"/>
    </source>
</evidence>
<dbReference type="InterPro" id="IPR006059">
    <property type="entry name" value="SBP"/>
</dbReference>
<dbReference type="GO" id="GO:0015768">
    <property type="term" value="P:maltose transport"/>
    <property type="evidence" value="ECO:0007669"/>
    <property type="project" value="TreeGrafter"/>
</dbReference>
<dbReference type="Gene3D" id="3.40.190.10">
    <property type="entry name" value="Periplasmic binding protein-like II"/>
    <property type="match status" value="2"/>
</dbReference>
<evidence type="ECO:0000256" key="2">
    <source>
        <dbReference type="ARBA" id="ARBA00022448"/>
    </source>
</evidence>
<sequence length="231" mass="25375">MEDMSVVSGSFQPMLGGYYAKQGIKTSDWPEQDEGGTFAKQWTPVLEQWMKLVDSGTLPKENVGVSNDQIKQSFMTGQLAMFRSGPWDFADLDSSGVNYGMAAFPAVDGGQPYVGGGPDSPYVISSKIDGDKLKAAEKFLSFINSEEGLKLKEENIGQISISPAYKANVAPQLKDLYDKYVTNGDFYWVNWTRNGTVMGQEMASQFQLLVQGQSTIADVTKDLDAKWADSK</sequence>
<name>A0A6N9Z513_9BIFI</name>
<comment type="similarity">
    <text evidence="1">Belongs to the bacterial solute-binding protein 1 family.</text>
</comment>
<dbReference type="GO" id="GO:0055052">
    <property type="term" value="C:ATP-binding cassette (ABC) transporter complex, substrate-binding subunit-containing"/>
    <property type="evidence" value="ECO:0007669"/>
    <property type="project" value="TreeGrafter"/>
</dbReference>
<dbReference type="AlphaFoldDB" id="A0A6N9Z513"/>
<dbReference type="GO" id="GO:0042956">
    <property type="term" value="P:maltodextrin transmembrane transport"/>
    <property type="evidence" value="ECO:0007669"/>
    <property type="project" value="TreeGrafter"/>
</dbReference>
<keyword evidence="5" id="KW-1185">Reference proteome</keyword>
<gene>
    <name evidence="4" type="ORF">GFD25_07295</name>
</gene>
<comment type="caution">
    <text evidence="4">The sequence shown here is derived from an EMBL/GenBank/DDBJ whole genome shotgun (WGS) entry which is preliminary data.</text>
</comment>
<dbReference type="SUPFAM" id="SSF53850">
    <property type="entry name" value="Periplasmic binding protein-like II"/>
    <property type="match status" value="1"/>
</dbReference>
<evidence type="ECO:0000256" key="3">
    <source>
        <dbReference type="ARBA" id="ARBA00022729"/>
    </source>
</evidence>
<organism evidence="4 5">
    <name type="scientific">Bifidobacterium aerophilum</name>
    <dbReference type="NCBI Taxonomy" id="1798155"/>
    <lineage>
        <taxon>Bacteria</taxon>
        <taxon>Bacillati</taxon>
        <taxon>Actinomycetota</taxon>
        <taxon>Actinomycetes</taxon>
        <taxon>Bifidobacteriales</taxon>
        <taxon>Bifidobacteriaceae</taxon>
        <taxon>Bifidobacterium</taxon>
    </lineage>
</organism>
<evidence type="ECO:0000313" key="5">
    <source>
        <dbReference type="Proteomes" id="UP000469194"/>
    </source>
</evidence>
<protein>
    <submittedName>
        <fullName evidence="4">Extracellular solute-binding protein</fullName>
    </submittedName>
</protein>
<keyword evidence="3" id="KW-0732">Signal</keyword>
<keyword evidence="2" id="KW-0813">Transport</keyword>
<evidence type="ECO:0000256" key="1">
    <source>
        <dbReference type="ARBA" id="ARBA00008520"/>
    </source>
</evidence>
<dbReference type="PANTHER" id="PTHR30061">
    <property type="entry name" value="MALTOSE-BINDING PERIPLASMIC PROTEIN"/>
    <property type="match status" value="1"/>
</dbReference>
<reference evidence="4 5" key="1">
    <citation type="submission" date="2019-10" db="EMBL/GenBank/DDBJ databases">
        <title>Bifidobacterium from non-human primates.</title>
        <authorList>
            <person name="Modesto M."/>
        </authorList>
    </citation>
    <scope>NUCLEOTIDE SEQUENCE [LARGE SCALE GENOMIC DNA]</scope>
    <source>
        <strain evidence="4 5">TRE17</strain>
    </source>
</reference>
<dbReference type="Proteomes" id="UP000469194">
    <property type="component" value="Unassembled WGS sequence"/>
</dbReference>
<proteinExistence type="inferred from homology"/>
<dbReference type="Pfam" id="PF13416">
    <property type="entry name" value="SBP_bac_8"/>
    <property type="match status" value="1"/>
</dbReference>
<dbReference type="GO" id="GO:1901982">
    <property type="term" value="F:maltose binding"/>
    <property type="evidence" value="ECO:0007669"/>
    <property type="project" value="TreeGrafter"/>
</dbReference>